<dbReference type="OrthoDB" id="5785440at2"/>
<name>A0A1V3A181_9GAMM</name>
<dbReference type="AlphaFoldDB" id="A0A1V3A181"/>
<evidence type="ECO:0000313" key="2">
    <source>
        <dbReference type="EMBL" id="OOC11091.1"/>
    </source>
</evidence>
<gene>
    <name evidence="2" type="ORF">B1A74_02905</name>
</gene>
<dbReference type="STRING" id="252474.B1A74_02905"/>
<dbReference type="RefSeq" id="WP_077243709.1">
    <property type="nucleotide sequence ID" value="NZ_MUZR01000007.1"/>
</dbReference>
<evidence type="ECO:0000313" key="3">
    <source>
        <dbReference type="Proteomes" id="UP000189177"/>
    </source>
</evidence>
<dbReference type="EMBL" id="MUZR01000007">
    <property type="protein sequence ID" value="OOC11091.1"/>
    <property type="molecule type" value="Genomic_DNA"/>
</dbReference>
<feature type="region of interest" description="Disordered" evidence="1">
    <location>
        <begin position="125"/>
        <end position="145"/>
    </location>
</feature>
<feature type="compositionally biased region" description="Basic and acidic residues" evidence="1">
    <location>
        <begin position="125"/>
        <end position="136"/>
    </location>
</feature>
<organism evidence="2 3">
    <name type="scientific">Thioalkalivibrio halophilus</name>
    <dbReference type="NCBI Taxonomy" id="252474"/>
    <lineage>
        <taxon>Bacteria</taxon>
        <taxon>Pseudomonadati</taxon>
        <taxon>Pseudomonadota</taxon>
        <taxon>Gammaproteobacteria</taxon>
        <taxon>Chromatiales</taxon>
        <taxon>Ectothiorhodospiraceae</taxon>
        <taxon>Thioalkalivibrio</taxon>
    </lineage>
</organism>
<protein>
    <submittedName>
        <fullName evidence="2">Uncharacterized protein</fullName>
    </submittedName>
</protein>
<evidence type="ECO:0000256" key="1">
    <source>
        <dbReference type="SAM" id="MobiDB-lite"/>
    </source>
</evidence>
<sequence>MAGHFPFAGKRGTRYGQAPRGTIAAFFENHGFGEELQEKYYKWWYDFAKDFVEKDSDLSVTMITRFNSYPMGTHAEHSFHLNDKYWAECLAELGSFIRDVIFPKMDEKAMHNLEEKHSKMLADLEKEAEEKPREPAPEVGVYRHV</sequence>
<proteinExistence type="predicted"/>
<comment type="caution">
    <text evidence="2">The sequence shown here is derived from an EMBL/GenBank/DDBJ whole genome shotgun (WGS) entry which is preliminary data.</text>
</comment>
<dbReference type="Proteomes" id="UP000189177">
    <property type="component" value="Unassembled WGS sequence"/>
</dbReference>
<accession>A0A1V3A181</accession>
<keyword evidence="3" id="KW-1185">Reference proteome</keyword>
<reference evidence="2 3" key="1">
    <citation type="submission" date="2017-02" db="EMBL/GenBank/DDBJ databases">
        <title>Genomic diversity within the haloalkaliphilic genus Thioalkalivibrio.</title>
        <authorList>
            <person name="Ahn A.-C."/>
            <person name="Meier-Kolthoff J."/>
            <person name="Overmars L."/>
            <person name="Richter M."/>
            <person name="Woyke T."/>
            <person name="Sorokin D.Y."/>
            <person name="Muyzer G."/>
        </authorList>
    </citation>
    <scope>NUCLEOTIDE SEQUENCE [LARGE SCALE GENOMIC DNA]</scope>
    <source>
        <strain evidence="2 3">HL17</strain>
    </source>
</reference>